<keyword evidence="2" id="KW-0732">Signal</keyword>
<comment type="caution">
    <text evidence="3">The sequence shown here is derived from an EMBL/GenBank/DDBJ whole genome shotgun (WGS) entry which is preliminary data.</text>
</comment>
<proteinExistence type="predicted"/>
<accession>A0A2N5DR15</accession>
<protein>
    <submittedName>
        <fullName evidence="3">Uncharacterized protein</fullName>
    </submittedName>
</protein>
<evidence type="ECO:0000256" key="2">
    <source>
        <dbReference type="SAM" id="SignalP"/>
    </source>
</evidence>
<feature type="region of interest" description="Disordered" evidence="1">
    <location>
        <begin position="75"/>
        <end position="146"/>
    </location>
</feature>
<dbReference type="RefSeq" id="WP_101716581.1">
    <property type="nucleotide sequence ID" value="NZ_PJRS01000009.1"/>
</dbReference>
<sequence length="146" mass="14513">MFTKTLLAGATLALVASGAVCGAAVANPKIKASAAVASPKQPIPYGQLEAYSKASAKQRATKDWWAGEAMVGTSADTSATLPPAATNGSMSGDAAASTAVNPPTTDAPPSMPVTPPTNTPPDDMMAPNPGSNLPGSDPVMPPKEPK</sequence>
<dbReference type="OrthoDB" id="7193574at2"/>
<evidence type="ECO:0000256" key="1">
    <source>
        <dbReference type="SAM" id="MobiDB-lite"/>
    </source>
</evidence>
<organism evidence="3 4">
    <name type="scientific">Caulobacter zeae</name>
    <dbReference type="NCBI Taxonomy" id="2055137"/>
    <lineage>
        <taxon>Bacteria</taxon>
        <taxon>Pseudomonadati</taxon>
        <taxon>Pseudomonadota</taxon>
        <taxon>Alphaproteobacteria</taxon>
        <taxon>Caulobacterales</taxon>
        <taxon>Caulobacteraceae</taxon>
        <taxon>Caulobacter</taxon>
    </lineage>
</organism>
<name>A0A2N5DR15_9CAUL</name>
<evidence type="ECO:0000313" key="3">
    <source>
        <dbReference type="EMBL" id="PLR28465.1"/>
    </source>
</evidence>
<feature type="compositionally biased region" description="Polar residues" evidence="1">
    <location>
        <begin position="75"/>
        <end position="90"/>
    </location>
</feature>
<gene>
    <name evidence="3" type="ORF">SGCZBJ_03200</name>
</gene>
<keyword evidence="4" id="KW-1185">Reference proteome</keyword>
<reference evidence="3 4" key="1">
    <citation type="submission" date="2017-12" db="EMBL/GenBank/DDBJ databases">
        <title>The genome sequence of Caulobacter sp. 410.</title>
        <authorList>
            <person name="Gao J."/>
            <person name="Mao X."/>
            <person name="Sun J."/>
        </authorList>
    </citation>
    <scope>NUCLEOTIDE SEQUENCE [LARGE SCALE GENOMIC DNA]</scope>
    <source>
        <strain evidence="3 4">410</strain>
    </source>
</reference>
<dbReference type="EMBL" id="PJRS01000009">
    <property type="protein sequence ID" value="PLR28465.1"/>
    <property type="molecule type" value="Genomic_DNA"/>
</dbReference>
<feature type="chain" id="PRO_5014685100" evidence="2">
    <location>
        <begin position="27"/>
        <end position="146"/>
    </location>
</feature>
<dbReference type="Proteomes" id="UP000234479">
    <property type="component" value="Unassembled WGS sequence"/>
</dbReference>
<evidence type="ECO:0000313" key="4">
    <source>
        <dbReference type="Proteomes" id="UP000234479"/>
    </source>
</evidence>
<feature type="signal peptide" evidence="2">
    <location>
        <begin position="1"/>
        <end position="26"/>
    </location>
</feature>
<dbReference type="AlphaFoldDB" id="A0A2N5DR15"/>
<feature type="compositionally biased region" description="Pro residues" evidence="1">
    <location>
        <begin position="105"/>
        <end position="119"/>
    </location>
</feature>